<dbReference type="GO" id="GO:0003723">
    <property type="term" value="F:RNA binding"/>
    <property type="evidence" value="ECO:0007669"/>
    <property type="project" value="UniProtKB-UniRule"/>
</dbReference>
<evidence type="ECO:0000313" key="8">
    <source>
        <dbReference type="Proteomes" id="UP000031643"/>
    </source>
</evidence>
<keyword evidence="8" id="KW-1185">Reference proteome</keyword>
<dbReference type="PANTHER" id="PTHR22807:SF53">
    <property type="entry name" value="RIBOSOMAL RNA SMALL SUBUNIT METHYLTRANSFERASE B-RELATED"/>
    <property type="match status" value="1"/>
</dbReference>
<dbReference type="SUPFAM" id="SSF53335">
    <property type="entry name" value="S-adenosyl-L-methionine-dependent methyltransferases"/>
    <property type="match status" value="1"/>
</dbReference>
<dbReference type="InterPro" id="IPR029063">
    <property type="entry name" value="SAM-dependent_MTases_sf"/>
</dbReference>
<name>A0A0A8K4N8_9HYPH</name>
<reference evidence="7 8" key="1">
    <citation type="submission" date="2014-09" db="EMBL/GenBank/DDBJ databases">
        <title>Genome sequencing of Methyloceanibacter caenitepidi Gela4.</title>
        <authorList>
            <person name="Takeuchi M."/>
            <person name="Susumu S."/>
            <person name="Kamagata Y."/>
            <person name="Oshima K."/>
            <person name="Hattori M."/>
            <person name="Iwasaki W."/>
        </authorList>
    </citation>
    <scope>NUCLEOTIDE SEQUENCE [LARGE SCALE GENOMIC DNA]</scope>
    <source>
        <strain evidence="7 8">Gela4</strain>
    </source>
</reference>
<dbReference type="PRINTS" id="PR02008">
    <property type="entry name" value="RCMTFAMILY"/>
</dbReference>
<gene>
    <name evidence="7" type="ORF">GL4_2437</name>
</gene>
<evidence type="ECO:0000256" key="1">
    <source>
        <dbReference type="ARBA" id="ARBA00022603"/>
    </source>
</evidence>
<dbReference type="Pfam" id="PF22458">
    <property type="entry name" value="RsmF-B_ferredox"/>
    <property type="match status" value="1"/>
</dbReference>
<dbReference type="AlphaFoldDB" id="A0A0A8K4N8"/>
<dbReference type="InterPro" id="IPR049560">
    <property type="entry name" value="MeTrfase_RsmB-F_NOP2_cat"/>
</dbReference>
<dbReference type="CDD" id="cd02440">
    <property type="entry name" value="AdoMet_MTases"/>
    <property type="match status" value="1"/>
</dbReference>
<dbReference type="Pfam" id="PF01189">
    <property type="entry name" value="Methyltr_RsmB-F"/>
    <property type="match status" value="1"/>
</dbReference>
<feature type="binding site" evidence="5">
    <location>
        <position position="308"/>
    </location>
    <ligand>
        <name>S-adenosyl-L-methionine</name>
        <dbReference type="ChEBI" id="CHEBI:59789"/>
    </ligand>
</feature>
<keyword evidence="3 5" id="KW-0949">S-adenosyl-L-methionine</keyword>
<evidence type="ECO:0000256" key="2">
    <source>
        <dbReference type="ARBA" id="ARBA00022679"/>
    </source>
</evidence>
<dbReference type="Proteomes" id="UP000031643">
    <property type="component" value="Chromosome"/>
</dbReference>
<evidence type="ECO:0000256" key="5">
    <source>
        <dbReference type="PROSITE-ProRule" id="PRU01023"/>
    </source>
</evidence>
<evidence type="ECO:0000259" key="6">
    <source>
        <dbReference type="PROSITE" id="PS51686"/>
    </source>
</evidence>
<dbReference type="GO" id="GO:0001510">
    <property type="term" value="P:RNA methylation"/>
    <property type="evidence" value="ECO:0007669"/>
    <property type="project" value="InterPro"/>
</dbReference>
<dbReference type="RefSeq" id="WP_045367796.1">
    <property type="nucleotide sequence ID" value="NZ_AP014648.1"/>
</dbReference>
<evidence type="ECO:0000313" key="7">
    <source>
        <dbReference type="EMBL" id="BAQ17873.1"/>
    </source>
</evidence>
<dbReference type="InterPro" id="IPR054728">
    <property type="entry name" value="RsmB-like_ferredoxin"/>
</dbReference>
<organism evidence="7 8">
    <name type="scientific">Methyloceanibacter caenitepidi</name>
    <dbReference type="NCBI Taxonomy" id="1384459"/>
    <lineage>
        <taxon>Bacteria</taxon>
        <taxon>Pseudomonadati</taxon>
        <taxon>Pseudomonadota</taxon>
        <taxon>Alphaproteobacteria</taxon>
        <taxon>Hyphomicrobiales</taxon>
        <taxon>Hyphomicrobiaceae</taxon>
        <taxon>Methyloceanibacter</taxon>
    </lineage>
</organism>
<evidence type="ECO:0000256" key="4">
    <source>
        <dbReference type="ARBA" id="ARBA00022884"/>
    </source>
</evidence>
<dbReference type="HOGENOM" id="CLU_005316_0_2_5"/>
<feature type="binding site" evidence="5">
    <location>
        <position position="263"/>
    </location>
    <ligand>
        <name>S-adenosyl-L-methionine</name>
        <dbReference type="ChEBI" id="CHEBI:59789"/>
    </ligand>
</feature>
<dbReference type="InterPro" id="IPR023267">
    <property type="entry name" value="RCMT"/>
</dbReference>
<sequence>MTPAGRASAAIEVLTDLEARKRPASEALKDWGSAHRFAGSGDRAAIGSLVFDCLRQRASLGAAMEDDGPRALVLRALVSAWGMSPDSVDALFDGSRFAPEPLTNAERAGLSRALSPELPAWVRGDYPDWLEGSFAGVFGEDAAAEGAALSVRAPVDLRVNTLKANRDKVLKALARFTPQPTTYAPQGLRIAPRQGSARTPHVEADAAHGKGWLEVQDEGSQIAAAMTGAGPREQVIDLCAGAGGKTLALAAAMENTGQLYAYDANRLRLRPIFDRLRRAGARNVQVLEGGVEAGLAPLKGRMDRVVIDAPCTGSGTWRRRPDAKWRLTPEMLSARMADQAAVLDAGAGLVKPGGRLTYITCSVLPGENREQVDGFLERHPDFVLKPWRAVWESSIQADAPASADGSDETLLMTPRSHGTDGFFVATLERQA</sequence>
<dbReference type="InterPro" id="IPR001678">
    <property type="entry name" value="MeTrfase_RsmB-F_NOP2_dom"/>
</dbReference>
<dbReference type="Gene3D" id="3.40.50.150">
    <property type="entry name" value="Vaccinia Virus protein VP39"/>
    <property type="match status" value="1"/>
</dbReference>
<proteinExistence type="inferred from homology"/>
<keyword evidence="1 5" id="KW-0489">Methyltransferase</keyword>
<evidence type="ECO:0000256" key="3">
    <source>
        <dbReference type="ARBA" id="ARBA00022691"/>
    </source>
</evidence>
<dbReference type="STRING" id="1384459.GL4_2437"/>
<dbReference type="PROSITE" id="PS51686">
    <property type="entry name" value="SAM_MT_RSMB_NOP"/>
    <property type="match status" value="1"/>
</dbReference>
<keyword evidence="4 5" id="KW-0694">RNA-binding</keyword>
<dbReference type="KEGG" id="mcg:GL4_2437"/>
<feature type="domain" description="SAM-dependent MTase RsmB/NOP-type" evidence="6">
    <location>
        <begin position="145"/>
        <end position="430"/>
    </location>
</feature>
<comment type="caution">
    <text evidence="5">Lacks conserved residue(s) required for the propagation of feature annotation.</text>
</comment>
<dbReference type="EMBL" id="AP014648">
    <property type="protein sequence ID" value="BAQ17873.1"/>
    <property type="molecule type" value="Genomic_DNA"/>
</dbReference>
<comment type="similarity">
    <text evidence="5">Belongs to the class I-like SAM-binding methyltransferase superfamily. RsmB/NOP family.</text>
</comment>
<keyword evidence="2 5" id="KW-0808">Transferase</keyword>
<dbReference type="GO" id="GO:0008173">
    <property type="term" value="F:RNA methyltransferase activity"/>
    <property type="evidence" value="ECO:0007669"/>
    <property type="project" value="InterPro"/>
</dbReference>
<protein>
    <submittedName>
        <fullName evidence="7">Sun protein</fullName>
    </submittedName>
</protein>
<feature type="active site" description="Nucleophile" evidence="5">
    <location>
        <position position="361"/>
    </location>
</feature>
<accession>A0A0A8K4N8</accession>
<dbReference type="PANTHER" id="PTHR22807">
    <property type="entry name" value="NOP2 YEAST -RELATED NOL1/NOP2/FMU SUN DOMAIN-CONTAINING"/>
    <property type="match status" value="1"/>
</dbReference>
<dbReference type="OrthoDB" id="9810297at2"/>